<feature type="transmembrane region" description="Helical" evidence="1">
    <location>
        <begin position="62"/>
        <end position="80"/>
    </location>
</feature>
<keyword evidence="1" id="KW-1133">Transmembrane helix</keyword>
<gene>
    <name evidence="2" type="ORF">AVDCRST_MAG34-2992</name>
</gene>
<proteinExistence type="predicted"/>
<reference evidence="2" key="1">
    <citation type="submission" date="2020-02" db="EMBL/GenBank/DDBJ databases">
        <authorList>
            <person name="Meier V. D."/>
        </authorList>
    </citation>
    <scope>NUCLEOTIDE SEQUENCE</scope>
    <source>
        <strain evidence="2">AVDCRST_MAG34</strain>
    </source>
</reference>
<protein>
    <submittedName>
        <fullName evidence="2">Uncharacterized protein</fullName>
    </submittedName>
</protein>
<accession>A0A6J4MWL9</accession>
<name>A0A6J4MWL9_9ACTN</name>
<keyword evidence="1" id="KW-0812">Transmembrane</keyword>
<feature type="transmembrane region" description="Helical" evidence="1">
    <location>
        <begin position="20"/>
        <end position="42"/>
    </location>
</feature>
<dbReference type="AlphaFoldDB" id="A0A6J4MWL9"/>
<feature type="transmembrane region" description="Helical" evidence="1">
    <location>
        <begin position="89"/>
        <end position="110"/>
    </location>
</feature>
<keyword evidence="1" id="KW-0472">Membrane</keyword>
<evidence type="ECO:0000313" key="2">
    <source>
        <dbReference type="EMBL" id="CAA9366497.1"/>
    </source>
</evidence>
<evidence type="ECO:0000256" key="1">
    <source>
        <dbReference type="SAM" id="Phobius"/>
    </source>
</evidence>
<dbReference type="EMBL" id="CADCUI010000084">
    <property type="protein sequence ID" value="CAA9366497.1"/>
    <property type="molecule type" value="Genomic_DNA"/>
</dbReference>
<organism evidence="2">
    <name type="scientific">uncultured Nocardioidaceae bacterium</name>
    <dbReference type="NCBI Taxonomy" id="253824"/>
    <lineage>
        <taxon>Bacteria</taxon>
        <taxon>Bacillati</taxon>
        <taxon>Actinomycetota</taxon>
        <taxon>Actinomycetes</taxon>
        <taxon>Propionibacteriales</taxon>
        <taxon>Nocardioidaceae</taxon>
        <taxon>environmental samples</taxon>
    </lineage>
</organism>
<sequence length="243" mass="24842">MHMTSNATVPSTGRAGLGAALALITGAVLTTMLITLVYGLTMEYGDTGQPAAETAIGAVGDWAPGIAIAAVPVLIALLLARRTPRQRMITVASCVVAGLLVAGVPAAAMLGAHEKYQRYPAAPVCTDGFSAGPAVPVTRAAQTAFERISHPAPFGGGGSSGVDGCATQLMARHDVDVRAHYQGTLPAEGWRVVTDDVEMLRAVRGRQTFELTQDGSTWWVWIGPSDSSGAGLGEGVVGPHAGG</sequence>